<dbReference type="EMBL" id="LBPX01000030">
    <property type="protein sequence ID" value="KKP66604.1"/>
    <property type="molecule type" value="Genomic_DNA"/>
</dbReference>
<dbReference type="AlphaFoldDB" id="A0A0G0BBB8"/>
<dbReference type="InterPro" id="IPR000831">
    <property type="entry name" value="Trp_repress"/>
</dbReference>
<comment type="caution">
    <text evidence="1">The sequence shown here is derived from an EMBL/GenBank/DDBJ whole genome shotgun (WGS) entry which is preliminary data.</text>
</comment>
<sequence>MVRNSYLRLKESDYEKIFSIFYKLIGEAEDKEEFNKIIFDLLTPAERIMLVKRIAIIYLLLKEIHYQIICEVIKVSSTTVNKYKLFIEKSVGIVPVLKKMLSIEKVGLFFESLFSDIFHPGLPGIDWSSAWKSKIDIARKKEIGL</sequence>
<dbReference type="GO" id="GO:0043565">
    <property type="term" value="F:sequence-specific DNA binding"/>
    <property type="evidence" value="ECO:0007669"/>
    <property type="project" value="InterPro"/>
</dbReference>
<reference evidence="1 2" key="1">
    <citation type="journal article" date="2015" name="Nature">
        <title>rRNA introns, odd ribosomes, and small enigmatic genomes across a large radiation of phyla.</title>
        <authorList>
            <person name="Brown C.T."/>
            <person name="Hug L.A."/>
            <person name="Thomas B.C."/>
            <person name="Sharon I."/>
            <person name="Castelle C.J."/>
            <person name="Singh A."/>
            <person name="Wilkins M.J."/>
            <person name="Williams K.H."/>
            <person name="Banfield J.F."/>
        </authorList>
    </citation>
    <scope>NUCLEOTIDE SEQUENCE [LARGE SCALE GENOMIC DNA]</scope>
</reference>
<gene>
    <name evidence="1" type="ORF">UR63_C0030G0013</name>
</gene>
<protein>
    <recommendedName>
        <fullName evidence="3">TrpR like protein, YerC/YecD</fullName>
    </recommendedName>
</protein>
<evidence type="ECO:0008006" key="3">
    <source>
        <dbReference type="Google" id="ProtNLM"/>
    </source>
</evidence>
<dbReference type="InterPro" id="IPR010921">
    <property type="entry name" value="Trp_repressor/repl_initiator"/>
</dbReference>
<dbReference type="Gene3D" id="1.10.1270.10">
    <property type="entry name" value="TrpR-like"/>
    <property type="match status" value="1"/>
</dbReference>
<dbReference type="GO" id="GO:0003700">
    <property type="term" value="F:DNA-binding transcription factor activity"/>
    <property type="evidence" value="ECO:0007669"/>
    <property type="project" value="InterPro"/>
</dbReference>
<accession>A0A0G0BBB8</accession>
<organism evidence="1 2">
    <name type="scientific">Candidatus Roizmanbacteria bacterium GW2011_GWC2_35_12</name>
    <dbReference type="NCBI Taxonomy" id="1618485"/>
    <lineage>
        <taxon>Bacteria</taxon>
        <taxon>Candidatus Roizmaniibacteriota</taxon>
    </lineage>
</organism>
<evidence type="ECO:0000313" key="2">
    <source>
        <dbReference type="Proteomes" id="UP000034127"/>
    </source>
</evidence>
<dbReference type="Pfam" id="PF01371">
    <property type="entry name" value="Trp_repressor"/>
    <property type="match status" value="1"/>
</dbReference>
<dbReference type="SUPFAM" id="SSF48295">
    <property type="entry name" value="TrpR-like"/>
    <property type="match status" value="1"/>
</dbReference>
<dbReference type="Proteomes" id="UP000034127">
    <property type="component" value="Unassembled WGS sequence"/>
</dbReference>
<name>A0A0G0BBB8_9BACT</name>
<proteinExistence type="predicted"/>
<dbReference type="InterPro" id="IPR038116">
    <property type="entry name" value="TrpR-like_sf"/>
</dbReference>
<evidence type="ECO:0000313" key="1">
    <source>
        <dbReference type="EMBL" id="KKP66604.1"/>
    </source>
</evidence>